<evidence type="ECO:0000256" key="9">
    <source>
        <dbReference type="ARBA" id="ARBA00023128"/>
    </source>
</evidence>
<evidence type="ECO:0000256" key="12">
    <source>
        <dbReference type="ARBA" id="ARBA00047761"/>
    </source>
</evidence>
<evidence type="ECO:0000256" key="11">
    <source>
        <dbReference type="ARBA" id="ARBA00023242"/>
    </source>
</evidence>
<dbReference type="PANTHER" id="PTHR46495:SF1">
    <property type="entry name" value="DUAL SPECIFICITY PHOSPHATASE 21"/>
    <property type="match status" value="1"/>
</dbReference>
<evidence type="ECO:0000256" key="10">
    <source>
        <dbReference type="ARBA" id="ARBA00023136"/>
    </source>
</evidence>
<dbReference type="GO" id="GO:0004722">
    <property type="term" value="F:protein serine/threonine phosphatase activity"/>
    <property type="evidence" value="ECO:0007669"/>
    <property type="project" value="UniProtKB-EC"/>
</dbReference>
<comment type="similarity">
    <text evidence="4">Belongs to the protein-tyrosine phosphatase family. Non-receptor class dual specificity subfamily.</text>
</comment>
<keyword evidence="8" id="KW-0904">Protein phosphatase</keyword>
<evidence type="ECO:0000256" key="7">
    <source>
        <dbReference type="ARBA" id="ARBA00022801"/>
    </source>
</evidence>
<keyword evidence="7" id="KW-0378">Hydrolase</keyword>
<keyword evidence="9" id="KW-0496">Mitochondrion</keyword>
<dbReference type="InterPro" id="IPR016130">
    <property type="entry name" value="Tyr_Pase_AS"/>
</dbReference>
<evidence type="ECO:0000256" key="1">
    <source>
        <dbReference type="ARBA" id="ARBA00004123"/>
    </source>
</evidence>
<evidence type="ECO:0000259" key="14">
    <source>
        <dbReference type="PROSITE" id="PS50054"/>
    </source>
</evidence>
<dbReference type="GO" id="GO:0005743">
    <property type="term" value="C:mitochondrial inner membrane"/>
    <property type="evidence" value="ECO:0007669"/>
    <property type="project" value="UniProtKB-SubCell"/>
</dbReference>
<dbReference type="InterPro" id="IPR003595">
    <property type="entry name" value="Tyr_Pase_cat"/>
</dbReference>
<dbReference type="PROSITE" id="PS50054">
    <property type="entry name" value="TYR_PHOSPHATASE_DUAL"/>
    <property type="match status" value="1"/>
</dbReference>
<dbReference type="SMART" id="SM00404">
    <property type="entry name" value="PTPc_motif"/>
    <property type="match status" value="1"/>
</dbReference>
<comment type="catalytic activity">
    <reaction evidence="12">
        <text>O-phospho-L-seryl-[protein] + H2O = L-seryl-[protein] + phosphate</text>
        <dbReference type="Rhea" id="RHEA:20629"/>
        <dbReference type="Rhea" id="RHEA-COMP:9863"/>
        <dbReference type="Rhea" id="RHEA-COMP:11604"/>
        <dbReference type="ChEBI" id="CHEBI:15377"/>
        <dbReference type="ChEBI" id="CHEBI:29999"/>
        <dbReference type="ChEBI" id="CHEBI:43474"/>
        <dbReference type="ChEBI" id="CHEBI:83421"/>
        <dbReference type="EC" id="3.1.3.16"/>
    </reaction>
</comment>
<dbReference type="InterPro" id="IPR020420">
    <property type="entry name" value="Atypical_DUSP_subfamB"/>
</dbReference>
<gene>
    <name evidence="16" type="primary">DUS18</name>
</gene>
<evidence type="ECO:0000256" key="4">
    <source>
        <dbReference type="ARBA" id="ARBA00008601"/>
    </source>
</evidence>
<name>C1BLX9_OSMMO</name>
<dbReference type="AlphaFoldDB" id="C1BLX9"/>
<dbReference type="InterPro" id="IPR020422">
    <property type="entry name" value="TYR_PHOSPHATASE_DUAL_dom"/>
</dbReference>
<evidence type="ECO:0000256" key="13">
    <source>
        <dbReference type="ARBA" id="ARBA00048336"/>
    </source>
</evidence>
<dbReference type="EMBL" id="BT075608">
    <property type="protein sequence ID" value="ACO10032.1"/>
    <property type="molecule type" value="mRNA"/>
</dbReference>
<feature type="domain" description="Tyrosine specific protein phosphatases" evidence="15">
    <location>
        <begin position="71"/>
        <end position="133"/>
    </location>
</feature>
<reference evidence="16" key="1">
    <citation type="submission" date="2009-03" db="EMBL/GenBank/DDBJ databases">
        <title>Osmerus mordax full-length cDNAs.</title>
        <authorList>
            <person name="von Schalburg K."/>
            <person name="Leong J."/>
            <person name="Cooper G."/>
            <person name="Davidson W.S."/>
            <person name="Koop B.F."/>
        </authorList>
    </citation>
    <scope>NUCLEOTIDE SEQUENCE</scope>
    <source>
        <tissue evidence="16">Brain</tissue>
    </source>
</reference>
<dbReference type="GO" id="GO:0004725">
    <property type="term" value="F:protein tyrosine phosphatase activity"/>
    <property type="evidence" value="ECO:0007669"/>
    <property type="project" value="TreeGrafter"/>
</dbReference>
<evidence type="ECO:0000256" key="3">
    <source>
        <dbReference type="ARBA" id="ARBA00004637"/>
    </source>
</evidence>
<evidence type="ECO:0000259" key="15">
    <source>
        <dbReference type="PROSITE" id="PS50056"/>
    </source>
</evidence>
<evidence type="ECO:0000256" key="8">
    <source>
        <dbReference type="ARBA" id="ARBA00022912"/>
    </source>
</evidence>
<dbReference type="PRINTS" id="PR01908">
    <property type="entry name" value="ADSPHPHTASE"/>
</dbReference>
<comment type="catalytic activity">
    <reaction evidence="13">
        <text>O-phospho-L-threonyl-[protein] + H2O = L-threonyl-[protein] + phosphate</text>
        <dbReference type="Rhea" id="RHEA:47004"/>
        <dbReference type="Rhea" id="RHEA-COMP:11060"/>
        <dbReference type="Rhea" id="RHEA-COMP:11605"/>
        <dbReference type="ChEBI" id="CHEBI:15377"/>
        <dbReference type="ChEBI" id="CHEBI:30013"/>
        <dbReference type="ChEBI" id="CHEBI:43474"/>
        <dbReference type="ChEBI" id="CHEBI:61977"/>
        <dbReference type="EC" id="3.1.3.16"/>
    </reaction>
</comment>
<accession>C1BLX9</accession>
<organism evidence="16">
    <name type="scientific">Osmerus mordax</name>
    <name type="common">Rainbow smelt</name>
    <name type="synonym">Atherina mordax</name>
    <dbReference type="NCBI Taxonomy" id="8014"/>
    <lineage>
        <taxon>Eukaryota</taxon>
        <taxon>Metazoa</taxon>
        <taxon>Chordata</taxon>
        <taxon>Craniata</taxon>
        <taxon>Vertebrata</taxon>
        <taxon>Euteleostomi</taxon>
        <taxon>Actinopterygii</taxon>
        <taxon>Neopterygii</taxon>
        <taxon>Teleostei</taxon>
        <taxon>Stomiati</taxon>
        <taxon>Osmeriformes</taxon>
        <taxon>Osmeridae</taxon>
        <taxon>Osmerus</taxon>
    </lineage>
</organism>
<dbReference type="InterPro" id="IPR000387">
    <property type="entry name" value="Tyr_Pase_dom"/>
</dbReference>
<feature type="domain" description="Tyrosine-protein phosphatase" evidence="14">
    <location>
        <begin position="11"/>
        <end position="154"/>
    </location>
</feature>
<evidence type="ECO:0000256" key="2">
    <source>
        <dbReference type="ARBA" id="ARBA00004496"/>
    </source>
</evidence>
<dbReference type="PROSITE" id="PS50056">
    <property type="entry name" value="TYR_PHOSPHATASE_2"/>
    <property type="match status" value="1"/>
</dbReference>
<dbReference type="GO" id="GO:0005634">
    <property type="term" value="C:nucleus"/>
    <property type="evidence" value="ECO:0007669"/>
    <property type="project" value="UniProtKB-SubCell"/>
</dbReference>
<keyword evidence="11" id="KW-0539">Nucleus</keyword>
<dbReference type="InterPro" id="IPR000340">
    <property type="entry name" value="Dual-sp_phosphatase_cat-dom"/>
</dbReference>
<dbReference type="InterPro" id="IPR029021">
    <property type="entry name" value="Prot-tyrosine_phosphatase-like"/>
</dbReference>
<dbReference type="PROSITE" id="PS00383">
    <property type="entry name" value="TYR_PHOSPHATASE_1"/>
    <property type="match status" value="1"/>
</dbReference>
<dbReference type="Pfam" id="PF00782">
    <property type="entry name" value="DSPc"/>
    <property type="match status" value="1"/>
</dbReference>
<evidence type="ECO:0000313" key="16">
    <source>
        <dbReference type="EMBL" id="ACO10032.1"/>
    </source>
</evidence>
<dbReference type="GO" id="GO:0017017">
    <property type="term" value="F:MAP kinase tyrosine/serine/threonine phosphatase activity"/>
    <property type="evidence" value="ECO:0007669"/>
    <property type="project" value="InterPro"/>
</dbReference>
<proteinExistence type="evidence at transcript level"/>
<keyword evidence="6" id="KW-0999">Mitochondrion inner membrane</keyword>
<keyword evidence="5" id="KW-0963">Cytoplasm</keyword>
<dbReference type="PANTHER" id="PTHR46495">
    <property type="entry name" value="DUAL SPECIFICITY PROTEIN PHOSPHATASE 21"/>
    <property type="match status" value="1"/>
</dbReference>
<evidence type="ECO:0000256" key="6">
    <source>
        <dbReference type="ARBA" id="ARBA00022792"/>
    </source>
</evidence>
<protein>
    <submittedName>
        <fullName evidence="16">Dual specificity protein phosphatase 18</fullName>
    </submittedName>
</protein>
<comment type="subcellular location">
    <subcellularLocation>
        <location evidence="2">Cytoplasm</location>
    </subcellularLocation>
    <subcellularLocation>
        <location evidence="3">Mitochondrion inner membrane</location>
        <topology evidence="3">Peripheral membrane protein</topology>
    </subcellularLocation>
    <subcellularLocation>
        <location evidence="1">Nucleus</location>
    </subcellularLocation>
</comment>
<dbReference type="SMART" id="SM00195">
    <property type="entry name" value="DSPc"/>
    <property type="match status" value="1"/>
</dbReference>
<sequence length="182" mass="20341">MHRSSAPTFAGLCQVTDSLFLSNSRVANGDAVLSKFNISCIVSATEKLRPSSSTTSEVEYVHVAVTDSPLTNLMDHFDVVADKIRSVELRHGHTLVHCNAGVSRSATLCIVYLMKYRNMTLLEAYTFLKSCRPIVRPNNGFWKQLIRYEFKLRGSATVKMVSSTLGDIPDIYEEDTKNMVPF</sequence>
<evidence type="ECO:0000256" key="5">
    <source>
        <dbReference type="ARBA" id="ARBA00022490"/>
    </source>
</evidence>
<dbReference type="PRINTS" id="PR01910">
    <property type="entry name" value="ADSPHPHTASEB"/>
</dbReference>
<dbReference type="Gene3D" id="3.90.190.10">
    <property type="entry name" value="Protein tyrosine phosphatase superfamily"/>
    <property type="match status" value="1"/>
</dbReference>
<dbReference type="SUPFAM" id="SSF52799">
    <property type="entry name" value="(Phosphotyrosine protein) phosphatases II"/>
    <property type="match status" value="1"/>
</dbReference>
<keyword evidence="10" id="KW-0472">Membrane</keyword>